<dbReference type="InterPro" id="IPR042099">
    <property type="entry name" value="ANL_N_sf"/>
</dbReference>
<dbReference type="Gene3D" id="3.40.50.12780">
    <property type="entry name" value="N-terminal domain of ligase-like"/>
    <property type="match status" value="1"/>
</dbReference>
<evidence type="ECO:0000313" key="9">
    <source>
        <dbReference type="Proteomes" id="UP000004816"/>
    </source>
</evidence>
<name>E5XM49_SEGRC</name>
<dbReference type="RefSeq" id="WP_007467633.1">
    <property type="nucleotide sequence ID" value="NZ_KI391954.1"/>
</dbReference>
<dbReference type="Pfam" id="PF00550">
    <property type="entry name" value="PP-binding"/>
    <property type="match status" value="1"/>
</dbReference>
<evidence type="ECO:0000256" key="2">
    <source>
        <dbReference type="ARBA" id="ARBA00022450"/>
    </source>
</evidence>
<reference evidence="8 9" key="1">
    <citation type="journal article" date="2011" name="Stand. Genomic Sci.">
        <title>High quality draft genome sequence of Segniliparus rugosus CDC 945(T)= (ATCC BAA-974(T)).</title>
        <authorList>
            <person name="Earl A.M."/>
            <person name="Desjardins C.A."/>
            <person name="Fitzgerald M.G."/>
            <person name="Arachchi H.M."/>
            <person name="Zeng Q."/>
            <person name="Mehta T."/>
            <person name="Griggs A."/>
            <person name="Birren B.W."/>
            <person name="Toney N.C."/>
            <person name="Carr J."/>
            <person name="Posey J."/>
            <person name="Butler W.R."/>
        </authorList>
    </citation>
    <scope>NUCLEOTIDE SEQUENCE [LARGE SCALE GENOMIC DNA]</scope>
    <source>
        <strain evidence="9">ATCC BAA-974 / DSM 45345 / CCUG 50838 / CIP 108380 / JCM 13579 / CDC 945</strain>
    </source>
</reference>
<keyword evidence="9" id="KW-1185">Reference proteome</keyword>
<keyword evidence="3" id="KW-0597">Phosphoprotein</keyword>
<dbReference type="GO" id="GO:0043041">
    <property type="term" value="P:amino acid activation for nonribosomal peptide biosynthetic process"/>
    <property type="evidence" value="ECO:0007669"/>
    <property type="project" value="TreeGrafter"/>
</dbReference>
<gene>
    <name evidence="8" type="ORF">HMPREF9336_00569</name>
</gene>
<organism evidence="8 9">
    <name type="scientific">Segniliparus rugosus (strain ATCC BAA-974 / DSM 45345 / CCUG 50838 / CIP 108380 / JCM 13579 / CDC 945)</name>
    <dbReference type="NCBI Taxonomy" id="679197"/>
    <lineage>
        <taxon>Bacteria</taxon>
        <taxon>Bacillati</taxon>
        <taxon>Actinomycetota</taxon>
        <taxon>Actinomycetes</taxon>
        <taxon>Mycobacteriales</taxon>
        <taxon>Segniliparaceae</taxon>
        <taxon>Segniliparus</taxon>
    </lineage>
</organism>
<dbReference type="GO" id="GO:0005829">
    <property type="term" value="C:cytosol"/>
    <property type="evidence" value="ECO:0007669"/>
    <property type="project" value="TreeGrafter"/>
</dbReference>
<dbReference type="InterPro" id="IPR020845">
    <property type="entry name" value="AMP-binding_CS"/>
</dbReference>
<dbReference type="GO" id="GO:0044550">
    <property type="term" value="P:secondary metabolite biosynthetic process"/>
    <property type="evidence" value="ECO:0007669"/>
    <property type="project" value="TreeGrafter"/>
</dbReference>
<dbReference type="GO" id="GO:0031177">
    <property type="term" value="F:phosphopantetheine binding"/>
    <property type="evidence" value="ECO:0007669"/>
    <property type="project" value="TreeGrafter"/>
</dbReference>
<dbReference type="EMBL" id="ACZI02000003">
    <property type="protein sequence ID" value="EFV14580.1"/>
    <property type="molecule type" value="Genomic_DNA"/>
</dbReference>
<dbReference type="eggNOG" id="COG1020">
    <property type="taxonomic scope" value="Bacteria"/>
</dbReference>
<evidence type="ECO:0000259" key="5">
    <source>
        <dbReference type="Pfam" id="PF00501"/>
    </source>
</evidence>
<dbReference type="Pfam" id="PF01370">
    <property type="entry name" value="Epimerase"/>
    <property type="match status" value="1"/>
</dbReference>
<evidence type="ECO:0008006" key="10">
    <source>
        <dbReference type="Google" id="ProtNLM"/>
    </source>
</evidence>
<dbReference type="eggNOG" id="COG0451">
    <property type="taxonomic scope" value="Bacteria"/>
</dbReference>
<evidence type="ECO:0000256" key="1">
    <source>
        <dbReference type="ARBA" id="ARBA00001957"/>
    </source>
</evidence>
<dbReference type="InterPro" id="IPR036291">
    <property type="entry name" value="NAD(P)-bd_dom_sf"/>
</dbReference>
<dbReference type="Pfam" id="PF00501">
    <property type="entry name" value="AMP-binding"/>
    <property type="match status" value="1"/>
</dbReference>
<dbReference type="InterPro" id="IPR023213">
    <property type="entry name" value="CAT-like_dom_sf"/>
</dbReference>
<dbReference type="SUPFAM" id="SSF47336">
    <property type="entry name" value="ACP-like"/>
    <property type="match status" value="1"/>
</dbReference>
<dbReference type="Gene3D" id="3.30.559.10">
    <property type="entry name" value="Chloramphenicol acetyltransferase-like domain"/>
    <property type="match status" value="1"/>
</dbReference>
<dbReference type="STRING" id="679197.HMPREF9336_00569"/>
<dbReference type="Gene3D" id="3.30.559.30">
    <property type="entry name" value="Nonribosomal peptide synthetase, condensation domain"/>
    <property type="match status" value="1"/>
</dbReference>
<dbReference type="PANTHER" id="PTHR45527:SF1">
    <property type="entry name" value="FATTY ACID SYNTHASE"/>
    <property type="match status" value="1"/>
</dbReference>
<dbReference type="PROSITE" id="PS00455">
    <property type="entry name" value="AMP_BINDING"/>
    <property type="match status" value="1"/>
</dbReference>
<dbReference type="Proteomes" id="UP000004816">
    <property type="component" value="Unassembled WGS sequence"/>
</dbReference>
<feature type="region of interest" description="Disordered" evidence="4">
    <location>
        <begin position="928"/>
        <end position="949"/>
    </location>
</feature>
<dbReference type="HOGENOM" id="CLU_255245_0_0_11"/>
<proteinExistence type="predicted"/>
<dbReference type="InterPro" id="IPR001509">
    <property type="entry name" value="Epimerase_deHydtase"/>
</dbReference>
<dbReference type="InterPro" id="IPR000873">
    <property type="entry name" value="AMP-dep_synth/lig_dom"/>
</dbReference>
<dbReference type="Gene3D" id="3.40.50.720">
    <property type="entry name" value="NAD(P)-binding Rossmann-like Domain"/>
    <property type="match status" value="1"/>
</dbReference>
<dbReference type="InterPro" id="IPR045851">
    <property type="entry name" value="AMP-bd_C_sf"/>
</dbReference>
<feature type="domain" description="Carrier" evidence="6">
    <location>
        <begin position="952"/>
        <end position="1011"/>
    </location>
</feature>
<feature type="domain" description="AMP-dependent synthetase/ligase" evidence="5">
    <location>
        <begin position="489"/>
        <end position="772"/>
    </location>
</feature>
<evidence type="ECO:0000259" key="7">
    <source>
        <dbReference type="Pfam" id="PF01370"/>
    </source>
</evidence>
<dbReference type="SUPFAM" id="SSF52777">
    <property type="entry name" value="CoA-dependent acyltransferases"/>
    <property type="match status" value="2"/>
</dbReference>
<evidence type="ECO:0000256" key="4">
    <source>
        <dbReference type="SAM" id="MobiDB-lite"/>
    </source>
</evidence>
<dbReference type="InterPro" id="IPR009081">
    <property type="entry name" value="PP-bd_ACP"/>
</dbReference>
<comment type="caution">
    <text evidence="8">The sequence shown here is derived from an EMBL/GenBank/DDBJ whole genome shotgun (WGS) entry which is preliminary data.</text>
</comment>
<keyword evidence="2" id="KW-0596">Phosphopantetheine</keyword>
<comment type="cofactor">
    <cofactor evidence="1">
        <name>pantetheine 4'-phosphate</name>
        <dbReference type="ChEBI" id="CHEBI:47942"/>
    </cofactor>
</comment>
<feature type="domain" description="NAD-dependent epimerase/dehydratase" evidence="7">
    <location>
        <begin position="1056"/>
        <end position="1249"/>
    </location>
</feature>
<dbReference type="PANTHER" id="PTHR45527">
    <property type="entry name" value="NONRIBOSOMAL PEPTIDE SYNTHETASE"/>
    <property type="match status" value="1"/>
</dbReference>
<dbReference type="SUPFAM" id="SSF51735">
    <property type="entry name" value="NAD(P)-binding Rossmann-fold domains"/>
    <property type="match status" value="1"/>
</dbReference>
<protein>
    <recommendedName>
        <fullName evidence="10">Peptide synthase</fullName>
    </recommendedName>
</protein>
<evidence type="ECO:0000256" key="3">
    <source>
        <dbReference type="ARBA" id="ARBA00022553"/>
    </source>
</evidence>
<accession>E5XM49</accession>
<dbReference type="InterPro" id="IPR036736">
    <property type="entry name" value="ACP-like_sf"/>
</dbReference>
<sequence>MTQQPERPSDRVALSRSQRNIYNGVLQNDDPALYLIGKSYRFRPLELPAFLAALAWTIAKNPAHLCVLEAAPAEGGYPDLAPRLGFDDLVRVRPEEEDAAAFGGELARTWSDGLLGKPLMRYTVRLDARGAVSGLEAHAHHILFDGGATGAIETELARHLAGEAEAQAPGLGEGLAKLAEAHRRENAKAEEASGRFAEAVRRELADEARRGDGQERRDAPASAAKGVRQGEALVSGQAYETLLALAEAERVPLNVLVAAAATAVDASLRQSVEGLLVHAVDNRFGDPDLNVATCLVNSVAHPVRFPPFASTREVARALDRAYVAAVRRRWFREEQYRRMYLTVNRTSRLAALTLNFIREACAPGLRRFLSEAPAAADIGPVEGMTVACVLDEERRSLRLSVWDRADLPEDERPARIAERIAAALESMAAKWDQPIATIVGEWAEIGPDGARRPQDEADPAERRCAPAWFLDPEGSVRAFLDRRGHVLPWAAWLARRGIEPGEVVVLADDHTDKTVDLLVACHLAGCGYSVCDSADEAPERADEIAAQGLAAHVVDVAAVRLAADLGDESRELVGRRFEQVARDDGLADRTAYIMPTSGSTGRPKLVRISHRSLALFCASARSAYGWGSDDVLLQCAPLTSDISVEEIFCGAACGTELVRSAAVRAGDIAGLVRDLVGKRATVVDLPTAVWHLLCEDGEALGALRCSALRQIVIGGEAVRPGAVGTWVRCDVSRDVSLVSTYGPTEATVVATALPLADELADAGAARLGRPLVPGSVFVAFGEVVVVGDLVSSGYLGMESPSFGTVTTGEGPPRRAFATADRVAFDDEGFPVLLGRRDAVVKISGKRVDIAEVARRIAEDPAVADAGVEARDGSLGVWFQARRTSEGGAEAETAARLRSVLLGLGVASFFVVGVARILRKPNGKIDGDSLRAMSPASDARPAGPEPDETSAGLAAIWSSRLGTEVGPDSSLLAEGVGSLDLMRILPDTRAYLGRPLTILDLIRADSAARLVAESGADPGELVDAEAAAEIARDLADLRSRGLAAPGSRRSPRGTGAVLVLGASGILGTGFAQAALDLRRAGARLPDVVLAARSEIPERAPWTEILGVAGIRIAQAPARLGAEELDDLIRASGARTVVNCVGNTNVLAPYRELRAANVEPVAALVEVCAARGARLAHLSTFVVGAEAAAPRVVDPRASAYPYAASKALAELVVAGSPPELDFALVRLPRVLGTADQMRDSADVLVSIAQACAALRAHPAVALTEEVTTGRAVARGLLGLLPELAGSAGLGRGLLVARGAKVAYAEFLAQFGPEELDLPEWKRRLDRSGWAKRNPGRWAVIDAWAALGERLGARSYADYLADRRTVALGVEAVAEFDGGRELSAVRSRLVRSEHGGFLEKRVY</sequence>
<evidence type="ECO:0000259" key="6">
    <source>
        <dbReference type="Pfam" id="PF00550"/>
    </source>
</evidence>
<evidence type="ECO:0000313" key="8">
    <source>
        <dbReference type="EMBL" id="EFV14580.1"/>
    </source>
</evidence>
<dbReference type="SUPFAM" id="SSF56801">
    <property type="entry name" value="Acetyl-CoA synthetase-like"/>
    <property type="match status" value="1"/>
</dbReference>
<dbReference type="Gene3D" id="3.30.300.30">
    <property type="match status" value="1"/>
</dbReference>